<feature type="compositionally biased region" description="Basic and acidic residues" evidence="1">
    <location>
        <begin position="551"/>
        <end position="560"/>
    </location>
</feature>
<feature type="region of interest" description="Disordered" evidence="1">
    <location>
        <begin position="549"/>
        <end position="569"/>
    </location>
</feature>
<evidence type="ECO:0000313" key="3">
    <source>
        <dbReference type="EMBL" id="MFC7702944.1"/>
    </source>
</evidence>
<evidence type="ECO:0000313" key="4">
    <source>
        <dbReference type="Proteomes" id="UP001596516"/>
    </source>
</evidence>
<feature type="compositionally biased region" description="Basic and acidic residues" evidence="1">
    <location>
        <begin position="755"/>
        <end position="764"/>
    </location>
</feature>
<reference evidence="4" key="1">
    <citation type="journal article" date="2019" name="Int. J. Syst. Evol. Microbiol.">
        <title>The Global Catalogue of Microorganisms (GCM) 10K type strain sequencing project: providing services to taxonomists for standard genome sequencing and annotation.</title>
        <authorList>
            <consortium name="The Broad Institute Genomics Platform"/>
            <consortium name="The Broad Institute Genome Sequencing Center for Infectious Disease"/>
            <person name="Wu L."/>
            <person name="Ma J."/>
        </authorList>
    </citation>
    <scope>NUCLEOTIDE SEQUENCE [LARGE SCALE GENOMIC DNA]</scope>
    <source>
        <strain evidence="4">CGMCC 1.12750</strain>
    </source>
</reference>
<dbReference type="Proteomes" id="UP001596516">
    <property type="component" value="Unassembled WGS sequence"/>
</dbReference>
<dbReference type="Pfam" id="PF13779">
    <property type="entry name" value="DUF4175"/>
    <property type="match status" value="1"/>
</dbReference>
<evidence type="ECO:0000256" key="1">
    <source>
        <dbReference type="SAM" id="MobiDB-lite"/>
    </source>
</evidence>
<keyword evidence="4" id="KW-1185">Reference proteome</keyword>
<proteinExistence type="predicted"/>
<keyword evidence="2" id="KW-0472">Membrane</keyword>
<feature type="transmembrane region" description="Helical" evidence="2">
    <location>
        <begin position="69"/>
        <end position="90"/>
    </location>
</feature>
<organism evidence="3 4">
    <name type="scientific">Plastorhodobacter daqingensis</name>
    <dbReference type="NCBI Taxonomy" id="1387281"/>
    <lineage>
        <taxon>Bacteria</taxon>
        <taxon>Pseudomonadati</taxon>
        <taxon>Pseudomonadota</taxon>
        <taxon>Alphaproteobacteria</taxon>
        <taxon>Rhodobacterales</taxon>
        <taxon>Paracoccaceae</taxon>
        <taxon>Plastorhodobacter</taxon>
    </lineage>
</organism>
<feature type="region of interest" description="Disordered" evidence="1">
    <location>
        <begin position="673"/>
        <end position="715"/>
    </location>
</feature>
<feature type="transmembrane region" description="Helical" evidence="2">
    <location>
        <begin position="39"/>
        <end position="63"/>
    </location>
</feature>
<dbReference type="RefSeq" id="WP_377398241.1">
    <property type="nucleotide sequence ID" value="NZ_JBHTFQ010000001.1"/>
</dbReference>
<accession>A0ABW2UHS7</accession>
<dbReference type="InterPro" id="IPR012683">
    <property type="entry name" value="CHP02302_TM"/>
</dbReference>
<keyword evidence="2" id="KW-0812">Transmembrane</keyword>
<keyword evidence="2" id="KW-1133">Transmembrane helix</keyword>
<feature type="transmembrane region" description="Helical" evidence="2">
    <location>
        <begin position="163"/>
        <end position="181"/>
    </location>
</feature>
<feature type="region of interest" description="Disordered" evidence="1">
    <location>
        <begin position="738"/>
        <end position="786"/>
    </location>
</feature>
<feature type="compositionally biased region" description="Low complexity" evidence="1">
    <location>
        <begin position="744"/>
        <end position="753"/>
    </location>
</feature>
<gene>
    <name evidence="3" type="ORF">ACFQXB_01900</name>
</gene>
<dbReference type="EMBL" id="JBHTFQ010000001">
    <property type="protein sequence ID" value="MFC7702944.1"/>
    <property type="molecule type" value="Genomic_DNA"/>
</dbReference>
<protein>
    <submittedName>
        <fullName evidence="3">DUF4175 domain-containing protein</fullName>
    </submittedName>
</protein>
<name>A0ABW2UHS7_9RHOB</name>
<evidence type="ECO:0000256" key="2">
    <source>
        <dbReference type="SAM" id="Phobius"/>
    </source>
</evidence>
<sequence length="821" mass="90038">MIKPRIASTSARARATAVAIPSPLKWPLRMTLAGMWAEMLLRAFWPLWSLAFLVIAALAFGLQDIASDRLLSLLGGAVLAGLLGAGVHAWRRYRAPGLSQALDRLDRTMPGRPIAALNDHQAVGGDDPFVRAVWEAHIARMAARLSAARAPAPDLRLAERDPYALRYAALLALVMALIFGAPTRVAELADLAAPRGGAEAALAGPGWEAWLRPPAYTGRPVIYLNEAPEGPLRVPEGSAVTVRLYGGDASGVRVEQDVADQEDATEFETMRDGRIAILGQGGREWQIIVIPDLTPIITLAGPVTREAAGQMRQAFSASDDYGIVAGRAEITLNLPAVQRQHGLAPPPEPRAPLVLDLPMPLSGSRAEFDEALVENLSDHPWANLPVQIRLVAVDARGQEGETALSDMVLPGQRFFDPLAAAIVELRRDLLWTRESAPRVAQLLRAVTHRPESFIRNERAFLQLRVVMRQLDAALAAGLTPEARDEIAAALWEVAQLIEAGDLDSARERLDRAQDRLSEAMRNGADDSEIAELMQEYREALQDYMRQLAQEQRNDPERDLADAPPESTMTGDQLQDMLEELQRLMEEGRMAEAAELLEMLRQMMENMQVVEGQGGQGEDGRNAMRDLGDMLRDQQGLNDDTYRDLQQRFGEGGEGAGGDELPDRQGALRDRLRDQGERLPGQGGREGEEARRRLDEAGRAMEQAERALREGNGAEALDRQAEAMEALREGMRSLGEALAGQEPDQGGQQSGQAGRSDPEGQRDPLGRQSGATGHLGSDDNVLEGGDIRRRADELLQELRRRSGEQDRPAHELDYLRRLLDRF</sequence>
<comment type="caution">
    <text evidence="3">The sequence shown here is derived from an EMBL/GenBank/DDBJ whole genome shotgun (WGS) entry which is preliminary data.</text>
</comment>
<feature type="compositionally biased region" description="Basic and acidic residues" evidence="1">
    <location>
        <begin position="684"/>
        <end position="708"/>
    </location>
</feature>